<evidence type="ECO:0000313" key="1">
    <source>
        <dbReference type="EnsemblMetazoa" id="tetur18g02600.1"/>
    </source>
</evidence>
<dbReference type="AlphaFoldDB" id="T1KR83"/>
<dbReference type="HOGENOM" id="CLU_3242783_0_0_1"/>
<reference evidence="2" key="1">
    <citation type="submission" date="2011-08" db="EMBL/GenBank/DDBJ databases">
        <authorList>
            <person name="Rombauts S."/>
        </authorList>
    </citation>
    <scope>NUCLEOTIDE SEQUENCE</scope>
    <source>
        <strain evidence="2">London</strain>
    </source>
</reference>
<keyword evidence="2" id="KW-1185">Reference proteome</keyword>
<dbReference type="EnsemblMetazoa" id="tetur18g02600.1">
    <property type="protein sequence ID" value="tetur18g02600.1"/>
    <property type="gene ID" value="tetur18g02600"/>
</dbReference>
<name>T1KR83_TETUR</name>
<evidence type="ECO:0000313" key="2">
    <source>
        <dbReference type="Proteomes" id="UP000015104"/>
    </source>
</evidence>
<organism evidence="1 2">
    <name type="scientific">Tetranychus urticae</name>
    <name type="common">Two-spotted spider mite</name>
    <dbReference type="NCBI Taxonomy" id="32264"/>
    <lineage>
        <taxon>Eukaryota</taxon>
        <taxon>Metazoa</taxon>
        <taxon>Ecdysozoa</taxon>
        <taxon>Arthropoda</taxon>
        <taxon>Chelicerata</taxon>
        <taxon>Arachnida</taxon>
        <taxon>Acari</taxon>
        <taxon>Acariformes</taxon>
        <taxon>Trombidiformes</taxon>
        <taxon>Prostigmata</taxon>
        <taxon>Eleutherengona</taxon>
        <taxon>Raphignathae</taxon>
        <taxon>Tetranychoidea</taxon>
        <taxon>Tetranychidae</taxon>
        <taxon>Tetranychus</taxon>
    </lineage>
</organism>
<accession>T1KR83</accession>
<sequence length="43" mass="5026">MCGPLENNYRNDTSKCTFILITHLILTLKFLEQAQTDINKRDI</sequence>
<proteinExistence type="predicted"/>
<reference evidence="1" key="2">
    <citation type="submission" date="2015-06" db="UniProtKB">
        <authorList>
            <consortium name="EnsemblMetazoa"/>
        </authorList>
    </citation>
    <scope>IDENTIFICATION</scope>
</reference>
<dbReference type="Proteomes" id="UP000015104">
    <property type="component" value="Unassembled WGS sequence"/>
</dbReference>
<dbReference type="EMBL" id="CAEY01000384">
    <property type="status" value="NOT_ANNOTATED_CDS"/>
    <property type="molecule type" value="Genomic_DNA"/>
</dbReference>
<protein>
    <submittedName>
        <fullName evidence="1">Uncharacterized protein</fullName>
    </submittedName>
</protein>